<dbReference type="SUPFAM" id="SSF52540">
    <property type="entry name" value="P-loop containing nucleoside triphosphate hydrolases"/>
    <property type="match status" value="1"/>
</dbReference>
<feature type="domain" description="Phosphoribulokinase/uridine kinase" evidence="1">
    <location>
        <begin position="24"/>
        <end position="134"/>
    </location>
</feature>
<evidence type="ECO:0000259" key="1">
    <source>
        <dbReference type="Pfam" id="PF00485"/>
    </source>
</evidence>
<dbReference type="OrthoDB" id="2195084at2759"/>
<keyword evidence="3" id="KW-1185">Reference proteome</keyword>
<reference evidence="2 3" key="1">
    <citation type="submission" date="2018-10" db="EMBL/GenBank/DDBJ databases">
        <title>Draft genome sequence of the microsporidian Tubulinosema ratisbonensis.</title>
        <authorList>
            <person name="Polonais V."/>
            <person name="Peyretaillade E."/>
            <person name="Niehus S."/>
            <person name="Wawrzyniak I."/>
            <person name="Franchet A."/>
            <person name="Gaspin C."/>
            <person name="Reichstadt M."/>
            <person name="Belser C."/>
            <person name="Labadie K."/>
            <person name="Delbac F."/>
            <person name="Ferrandon D."/>
        </authorList>
    </citation>
    <scope>NUCLEOTIDE SEQUENCE [LARGE SCALE GENOMIC DNA]</scope>
    <source>
        <strain evidence="2 3">Franzen</strain>
    </source>
</reference>
<dbReference type="Pfam" id="PF00485">
    <property type="entry name" value="PRK"/>
    <property type="match status" value="1"/>
</dbReference>
<dbReference type="GO" id="GO:0016301">
    <property type="term" value="F:kinase activity"/>
    <property type="evidence" value="ECO:0007669"/>
    <property type="project" value="InterPro"/>
</dbReference>
<evidence type="ECO:0000313" key="3">
    <source>
        <dbReference type="Proteomes" id="UP000282876"/>
    </source>
</evidence>
<comment type="caution">
    <text evidence="2">The sequence shown here is derived from an EMBL/GenBank/DDBJ whole genome shotgun (WGS) entry which is preliminary data.</text>
</comment>
<accession>A0A437ALV2</accession>
<dbReference type="PANTHER" id="PTHR10285">
    <property type="entry name" value="URIDINE KINASE"/>
    <property type="match status" value="1"/>
</dbReference>
<dbReference type="Proteomes" id="UP000282876">
    <property type="component" value="Unassembled WGS sequence"/>
</dbReference>
<dbReference type="InterPro" id="IPR006083">
    <property type="entry name" value="PRK/URK"/>
</dbReference>
<protein>
    <recommendedName>
        <fullName evidence="1">Phosphoribulokinase/uridine kinase domain-containing protein</fullName>
    </recommendedName>
</protein>
<organism evidence="2 3">
    <name type="scientific">Tubulinosema ratisbonensis</name>
    <dbReference type="NCBI Taxonomy" id="291195"/>
    <lineage>
        <taxon>Eukaryota</taxon>
        <taxon>Fungi</taxon>
        <taxon>Fungi incertae sedis</taxon>
        <taxon>Microsporidia</taxon>
        <taxon>Tubulinosematoidea</taxon>
        <taxon>Tubulinosematidae</taxon>
        <taxon>Tubulinosema</taxon>
    </lineage>
</organism>
<dbReference type="InterPro" id="IPR027417">
    <property type="entry name" value="P-loop_NTPase"/>
</dbReference>
<gene>
    <name evidence="2" type="ORF">TUBRATIS_13480</name>
</gene>
<name>A0A437ALV2_9MICR</name>
<dbReference type="AlphaFoldDB" id="A0A437ALV2"/>
<proteinExistence type="predicted"/>
<dbReference type="EMBL" id="RCSS01000294">
    <property type="protein sequence ID" value="RVD92161.1"/>
    <property type="molecule type" value="Genomic_DNA"/>
</dbReference>
<sequence length="280" mass="33325">MSLTKNKYLEEITNKFKDTTKINVISIQGPSASGKSTLSKMLYFLLVCLNQKCFVINLDKFLKTKEKNDLFYDYDNPGCYQWDKITRLLEAFDRNEPKLEVYEYYFKESLSTGPIFKDNPRPAYLIVEGLHANYLFSNQFFNLQTLNPTIKLESISHLNEFVPQTQKYINFNVLKFSLKISEQKMVEIRTKRDIKERNLTPEKVSYLLKMVWPATLRWVYRNEITKPDIEIDEGTFNVEEVRLVYEAFVRFLVMKNEFKRSDWESSIFKLRISKILKEIN</sequence>
<dbReference type="VEuPathDB" id="MicrosporidiaDB:TUBRATIS_13480"/>
<dbReference type="Gene3D" id="3.40.50.300">
    <property type="entry name" value="P-loop containing nucleotide triphosphate hydrolases"/>
    <property type="match status" value="1"/>
</dbReference>
<dbReference type="GO" id="GO:0005524">
    <property type="term" value="F:ATP binding"/>
    <property type="evidence" value="ECO:0007669"/>
    <property type="project" value="InterPro"/>
</dbReference>
<evidence type="ECO:0000313" key="2">
    <source>
        <dbReference type="EMBL" id="RVD92161.1"/>
    </source>
</evidence>